<dbReference type="RefSeq" id="WP_378304482.1">
    <property type="nucleotide sequence ID" value="NZ_JBHTJA010000089.1"/>
</dbReference>
<dbReference type="PANTHER" id="PTHR43201">
    <property type="entry name" value="ACYL-COA SYNTHETASE"/>
    <property type="match status" value="1"/>
</dbReference>
<evidence type="ECO:0000313" key="4">
    <source>
        <dbReference type="EMBL" id="MFD0904529.1"/>
    </source>
</evidence>
<dbReference type="SUPFAM" id="SSF56801">
    <property type="entry name" value="Acetyl-CoA synthetase-like"/>
    <property type="match status" value="1"/>
</dbReference>
<comment type="caution">
    <text evidence="4">The sequence shown here is derived from an EMBL/GenBank/DDBJ whole genome shotgun (WGS) entry which is preliminary data.</text>
</comment>
<dbReference type="NCBIfam" id="TIGR03089">
    <property type="entry name" value="TIGR03089 family protein"/>
    <property type="match status" value="1"/>
</dbReference>
<name>A0ABW3F178_9ACTN</name>
<evidence type="ECO:0000259" key="3">
    <source>
        <dbReference type="Pfam" id="PF00501"/>
    </source>
</evidence>
<comment type="similarity">
    <text evidence="1">Belongs to the ATP-dependent AMP-binding enzyme family.</text>
</comment>
<reference evidence="5" key="1">
    <citation type="journal article" date="2019" name="Int. J. Syst. Evol. Microbiol.">
        <title>The Global Catalogue of Microorganisms (GCM) 10K type strain sequencing project: providing services to taxonomists for standard genome sequencing and annotation.</title>
        <authorList>
            <consortium name="The Broad Institute Genomics Platform"/>
            <consortium name="The Broad Institute Genome Sequencing Center for Infectious Disease"/>
            <person name="Wu L."/>
            <person name="Ma J."/>
        </authorList>
    </citation>
    <scope>NUCLEOTIDE SEQUENCE [LARGE SCALE GENOMIC DNA]</scope>
    <source>
        <strain evidence="5">JCM 31202</strain>
    </source>
</reference>
<dbReference type="Proteomes" id="UP001596972">
    <property type="component" value="Unassembled WGS sequence"/>
</dbReference>
<dbReference type="EMBL" id="JBHTJA010000089">
    <property type="protein sequence ID" value="MFD0904529.1"/>
    <property type="molecule type" value="Genomic_DNA"/>
</dbReference>
<dbReference type="InterPro" id="IPR042099">
    <property type="entry name" value="ANL_N_sf"/>
</dbReference>
<dbReference type="InterPro" id="IPR017523">
    <property type="entry name" value="Rv3268"/>
</dbReference>
<evidence type="ECO:0000313" key="5">
    <source>
        <dbReference type="Proteomes" id="UP001596972"/>
    </source>
</evidence>
<protein>
    <submittedName>
        <fullName evidence="4">TIGR03089 family protein</fullName>
    </submittedName>
</protein>
<dbReference type="Pfam" id="PF00501">
    <property type="entry name" value="AMP-binding"/>
    <property type="match status" value="1"/>
</dbReference>
<dbReference type="PANTHER" id="PTHR43201:SF5">
    <property type="entry name" value="MEDIUM-CHAIN ACYL-COA LIGASE ACSF2, MITOCHONDRIAL"/>
    <property type="match status" value="1"/>
</dbReference>
<evidence type="ECO:0000256" key="2">
    <source>
        <dbReference type="ARBA" id="ARBA00022598"/>
    </source>
</evidence>
<accession>A0ABW3F178</accession>
<proteinExistence type="inferred from homology"/>
<feature type="domain" description="AMP-dependent synthetase/ligase" evidence="3">
    <location>
        <begin position="13"/>
        <end position="103"/>
    </location>
</feature>
<sequence length="280" mass="29283">MSESNAGPVELLRRRVAGDPARPLVTFYDDRTGERVELSARTFDNWVAKTANFLVDGLGVEPGTRAVLALPPHWQTAVWLMACWSAGLVAEPVTPGSLEARSEAGAAEPFGAAAPYVLAVSEETLDEVLADADAEEIVGLSLHALGAPLGHCPPGVVDYAAEVRSYGDRFAPGPEATPRAPALTVTNATLSGEDLAGAARAAVEKWELDARDRVLVDMSFATLDGVLAGLLAPLASGASVIIQRNFDKAAVNRRVSVEHVTAVAGLPGWNDASGSVRRLA</sequence>
<organism evidence="4 5">
    <name type="scientific">Actinomadura sediminis</name>
    <dbReference type="NCBI Taxonomy" id="1038904"/>
    <lineage>
        <taxon>Bacteria</taxon>
        <taxon>Bacillati</taxon>
        <taxon>Actinomycetota</taxon>
        <taxon>Actinomycetes</taxon>
        <taxon>Streptosporangiales</taxon>
        <taxon>Thermomonosporaceae</taxon>
        <taxon>Actinomadura</taxon>
    </lineage>
</organism>
<keyword evidence="2" id="KW-0436">Ligase</keyword>
<keyword evidence="5" id="KW-1185">Reference proteome</keyword>
<dbReference type="Gene3D" id="3.40.50.12780">
    <property type="entry name" value="N-terminal domain of ligase-like"/>
    <property type="match status" value="1"/>
</dbReference>
<gene>
    <name evidence="4" type="ORF">ACFQ11_29385</name>
</gene>
<dbReference type="InterPro" id="IPR000873">
    <property type="entry name" value="AMP-dep_synth/lig_dom"/>
</dbReference>
<evidence type="ECO:0000256" key="1">
    <source>
        <dbReference type="ARBA" id="ARBA00006432"/>
    </source>
</evidence>